<dbReference type="GO" id="GO:0004739">
    <property type="term" value="F:pyruvate dehydrogenase (acetyl-transferring) activity"/>
    <property type="evidence" value="ECO:0007669"/>
    <property type="project" value="TreeGrafter"/>
</dbReference>
<dbReference type="SUPFAM" id="SSF52518">
    <property type="entry name" value="Thiamin diphosphate-binding fold (THDP-binding)"/>
    <property type="match status" value="1"/>
</dbReference>
<dbReference type="Gene3D" id="3.40.50.970">
    <property type="match status" value="1"/>
</dbReference>
<dbReference type="RefSeq" id="WP_051232587.1">
    <property type="nucleotide sequence ID" value="NZ_AUII01000005.1"/>
</dbReference>
<evidence type="ECO:0000256" key="3">
    <source>
        <dbReference type="ARBA" id="ARBA00023052"/>
    </source>
</evidence>
<evidence type="ECO:0000259" key="5">
    <source>
        <dbReference type="Pfam" id="PF00676"/>
    </source>
</evidence>
<feature type="domain" description="Dehydrogenase E1 component" evidence="5">
    <location>
        <begin position="30"/>
        <end position="328"/>
    </location>
</feature>
<dbReference type="GO" id="GO:0000287">
    <property type="term" value="F:magnesium ion binding"/>
    <property type="evidence" value="ECO:0007669"/>
    <property type="project" value="UniProtKB-ARBA"/>
</dbReference>
<evidence type="ECO:0000256" key="4">
    <source>
        <dbReference type="SAM" id="MobiDB-lite"/>
    </source>
</evidence>
<gene>
    <name evidence="6" type="ORF">PA7_26810</name>
</gene>
<keyword evidence="2" id="KW-0560">Oxidoreductase</keyword>
<accession>A0A511D5I8</accession>
<proteinExistence type="predicted"/>
<feature type="region of interest" description="Disordered" evidence="4">
    <location>
        <begin position="318"/>
        <end position="338"/>
    </location>
</feature>
<name>A0A511D5I8_9PSEU</name>
<protein>
    <submittedName>
        <fullName evidence="6">Pyruvate dehydrogenase</fullName>
    </submittedName>
</protein>
<dbReference type="AlphaFoldDB" id="A0A511D5I8"/>
<dbReference type="PANTHER" id="PTHR11516:SF41">
    <property type="entry name" value="3-METHYL-2-OXOBUTANOATE DEHYDROGENASE SUBUNIT ALPHA"/>
    <property type="match status" value="1"/>
</dbReference>
<dbReference type="InterPro" id="IPR050642">
    <property type="entry name" value="PDH_E1_Alpha_Subunit"/>
</dbReference>
<evidence type="ECO:0000256" key="1">
    <source>
        <dbReference type="ARBA" id="ARBA00001964"/>
    </source>
</evidence>
<evidence type="ECO:0000313" key="6">
    <source>
        <dbReference type="EMBL" id="GEL18844.1"/>
    </source>
</evidence>
<dbReference type="GO" id="GO:0006086">
    <property type="term" value="P:pyruvate decarboxylation to acetyl-CoA"/>
    <property type="evidence" value="ECO:0007669"/>
    <property type="project" value="TreeGrafter"/>
</dbReference>
<dbReference type="Pfam" id="PF00676">
    <property type="entry name" value="E1_dh"/>
    <property type="match status" value="1"/>
</dbReference>
<reference evidence="6 7" key="1">
    <citation type="submission" date="2019-07" db="EMBL/GenBank/DDBJ databases">
        <title>Whole genome shotgun sequence of Pseudonocardia asaccharolytica NBRC 16224.</title>
        <authorList>
            <person name="Hosoyama A."/>
            <person name="Uohara A."/>
            <person name="Ohji S."/>
            <person name="Ichikawa N."/>
        </authorList>
    </citation>
    <scope>NUCLEOTIDE SEQUENCE [LARGE SCALE GENOMIC DNA]</scope>
    <source>
        <strain evidence="6 7">NBRC 16224</strain>
    </source>
</reference>
<comment type="cofactor">
    <cofactor evidence="1">
        <name>thiamine diphosphate</name>
        <dbReference type="ChEBI" id="CHEBI:58937"/>
    </cofactor>
</comment>
<sequence>MATRTNKRKTEEAGAIPVSKRDPELLRRMYRMMVLTRAVEDRMVAMYRGGDLLGSLYTGHWHEAISVGAAATLRADDYMAPLHRNAGAHLWRGMEAWQIMASFMGKATSPTGGRDGTLHYGRLDLGSYNPPSHIPANFPVATGMAFAAKYRGEDRVALAFCGDGSTSRADFHESLTIASVQKLPNVFVIENNQWAYSTPLSLQSSSETFAIKAVAYGIPGVKVDGIDVLAVYDTVAQAVARARAGDGPSLIEAVTMRMHGHAEHDPADYVPRAMYDEWSEKDPVERFENVLLEAGVIDADTAKQVREEARQHAIAARRKALADPMPDPSNIEEGVYAD</sequence>
<dbReference type="Proteomes" id="UP000321328">
    <property type="component" value="Unassembled WGS sequence"/>
</dbReference>
<dbReference type="PANTHER" id="PTHR11516">
    <property type="entry name" value="PYRUVATE DEHYDROGENASE E1 COMPONENT, ALPHA SUBUNIT BACTERIAL AND ORGANELLAR"/>
    <property type="match status" value="1"/>
</dbReference>
<organism evidence="6 7">
    <name type="scientific">Pseudonocardia asaccharolytica DSM 44247 = NBRC 16224</name>
    <dbReference type="NCBI Taxonomy" id="1123024"/>
    <lineage>
        <taxon>Bacteria</taxon>
        <taxon>Bacillati</taxon>
        <taxon>Actinomycetota</taxon>
        <taxon>Actinomycetes</taxon>
        <taxon>Pseudonocardiales</taxon>
        <taxon>Pseudonocardiaceae</taxon>
        <taxon>Pseudonocardia</taxon>
    </lineage>
</organism>
<evidence type="ECO:0000313" key="7">
    <source>
        <dbReference type="Proteomes" id="UP000321328"/>
    </source>
</evidence>
<dbReference type="InterPro" id="IPR029061">
    <property type="entry name" value="THDP-binding"/>
</dbReference>
<keyword evidence="3" id="KW-0786">Thiamine pyrophosphate</keyword>
<evidence type="ECO:0000256" key="2">
    <source>
        <dbReference type="ARBA" id="ARBA00023002"/>
    </source>
</evidence>
<dbReference type="InterPro" id="IPR001017">
    <property type="entry name" value="DH_E1"/>
</dbReference>
<dbReference type="EMBL" id="BJVI01000026">
    <property type="protein sequence ID" value="GEL18844.1"/>
    <property type="molecule type" value="Genomic_DNA"/>
</dbReference>
<dbReference type="CDD" id="cd02000">
    <property type="entry name" value="TPP_E1_PDC_ADC_BCADC"/>
    <property type="match status" value="1"/>
</dbReference>
<keyword evidence="6" id="KW-0670">Pyruvate</keyword>
<dbReference type="STRING" id="1123024.GCA_000423625_01721"/>
<keyword evidence="7" id="KW-1185">Reference proteome</keyword>
<comment type="caution">
    <text evidence="6">The sequence shown here is derived from an EMBL/GenBank/DDBJ whole genome shotgun (WGS) entry which is preliminary data.</text>
</comment>